<accession>G4TZV0</accession>
<gene>
    <name evidence="1" type="ORF">PIIN_10828</name>
</gene>
<sequence length="112" mass="13116">MPTIDNIQIHIYSDGMPLPEFGHRTSGERTKYLKATCYIPAKPERRARHDWEIRTFCDEVAVETMSLQWGKKAWSFEVWRWAAISSLSNLQNSSQQTMINHCKIRSETLTEK</sequence>
<dbReference type="HOGENOM" id="CLU_2146844_0_0_1"/>
<dbReference type="InParanoid" id="G4TZV0"/>
<dbReference type="AlphaFoldDB" id="G4TZV0"/>
<dbReference type="EMBL" id="CAFZ01001051">
    <property type="protein sequence ID" value="CCA76843.1"/>
    <property type="molecule type" value="Genomic_DNA"/>
</dbReference>
<protein>
    <submittedName>
        <fullName evidence="1">Uncharacterized protein</fullName>
    </submittedName>
</protein>
<comment type="caution">
    <text evidence="1">The sequence shown here is derived from an EMBL/GenBank/DDBJ whole genome shotgun (WGS) entry which is preliminary data.</text>
</comment>
<organism evidence="1 2">
    <name type="scientific">Serendipita indica (strain DSM 11827)</name>
    <name type="common">Root endophyte fungus</name>
    <name type="synonym">Piriformospora indica</name>
    <dbReference type="NCBI Taxonomy" id="1109443"/>
    <lineage>
        <taxon>Eukaryota</taxon>
        <taxon>Fungi</taxon>
        <taxon>Dikarya</taxon>
        <taxon>Basidiomycota</taxon>
        <taxon>Agaricomycotina</taxon>
        <taxon>Agaricomycetes</taxon>
        <taxon>Sebacinales</taxon>
        <taxon>Serendipitaceae</taxon>
        <taxon>Serendipita</taxon>
    </lineage>
</organism>
<dbReference type="OrthoDB" id="3364132at2759"/>
<proteinExistence type="predicted"/>
<evidence type="ECO:0000313" key="2">
    <source>
        <dbReference type="Proteomes" id="UP000007148"/>
    </source>
</evidence>
<reference evidence="1 2" key="1">
    <citation type="journal article" date="2011" name="PLoS Pathog.">
        <title>Endophytic Life Strategies Decoded by Genome and Transcriptome Analyses of the Mutualistic Root Symbiont Piriformospora indica.</title>
        <authorList>
            <person name="Zuccaro A."/>
            <person name="Lahrmann U."/>
            <person name="Guldener U."/>
            <person name="Langen G."/>
            <person name="Pfiffi S."/>
            <person name="Biedenkopf D."/>
            <person name="Wong P."/>
            <person name="Samans B."/>
            <person name="Grimm C."/>
            <person name="Basiewicz M."/>
            <person name="Murat C."/>
            <person name="Martin F."/>
            <person name="Kogel K.H."/>
        </authorList>
    </citation>
    <scope>NUCLEOTIDE SEQUENCE [LARGE SCALE GENOMIC DNA]</scope>
    <source>
        <strain evidence="1 2">DSM 11827</strain>
    </source>
</reference>
<evidence type="ECO:0000313" key="1">
    <source>
        <dbReference type="EMBL" id="CCA76843.1"/>
    </source>
</evidence>
<name>G4TZV0_SERID</name>
<dbReference type="Proteomes" id="UP000007148">
    <property type="component" value="Unassembled WGS sequence"/>
</dbReference>
<keyword evidence="2" id="KW-1185">Reference proteome</keyword>